<evidence type="ECO:0000313" key="2">
    <source>
        <dbReference type="EMBL" id="LAB62458.1"/>
    </source>
</evidence>
<proteinExistence type="predicted"/>
<accession>A0A2D4PY43</accession>
<organism evidence="2">
    <name type="scientific">Micrurus surinamensis</name>
    <name type="common">Surinam coral snake</name>
    <dbReference type="NCBI Taxonomy" id="129470"/>
    <lineage>
        <taxon>Eukaryota</taxon>
        <taxon>Metazoa</taxon>
        <taxon>Chordata</taxon>
        <taxon>Craniata</taxon>
        <taxon>Vertebrata</taxon>
        <taxon>Euteleostomi</taxon>
        <taxon>Lepidosauria</taxon>
        <taxon>Squamata</taxon>
        <taxon>Bifurcata</taxon>
        <taxon>Unidentata</taxon>
        <taxon>Episquamata</taxon>
        <taxon>Toxicofera</taxon>
        <taxon>Serpentes</taxon>
        <taxon>Colubroidea</taxon>
        <taxon>Elapidae</taxon>
        <taxon>Elapinae</taxon>
        <taxon>Micrurus</taxon>
    </lineage>
</organism>
<dbReference type="EMBL" id="IACN01105249">
    <property type="protein sequence ID" value="LAB62458.1"/>
    <property type="molecule type" value="Transcribed_RNA"/>
</dbReference>
<reference evidence="2" key="2">
    <citation type="submission" date="2017-11" db="EMBL/GenBank/DDBJ databases">
        <title>Coralsnake Venomics: Analyses of Venom Gland Transcriptomes and Proteomes of Six Brazilian Taxa.</title>
        <authorList>
            <person name="Aird S.D."/>
            <person name="Jorge da Silva N."/>
            <person name="Qiu L."/>
            <person name="Villar-Briones A."/>
            <person name="Aparecida-Saddi V."/>
            <person name="Campos-Telles M.P."/>
            <person name="Grau M."/>
            <person name="Mikheyev A.S."/>
        </authorList>
    </citation>
    <scope>NUCLEOTIDE SEQUENCE</scope>
    <source>
        <tissue evidence="2">Venom_gland</tissue>
    </source>
</reference>
<sequence>MVLVSQYPSRHRKSSRAFSATSTASNGIQKEKKIQCYPRGTSLSSTEFQTTIVSLLMQKFCHFIPVYPAHNHAEPVVLFSIYYFKKQSPSVSLKATNGKVSFYLPPTQCLAQIDLYIALL</sequence>
<protein>
    <submittedName>
        <fullName evidence="2">Uncharacterized protein</fullName>
    </submittedName>
</protein>
<dbReference type="AlphaFoldDB" id="A0A2D4PY43"/>
<name>A0A2D4PY43_MICSU</name>
<reference evidence="2" key="1">
    <citation type="submission" date="2017-07" db="EMBL/GenBank/DDBJ databases">
        <authorList>
            <person name="Mikheyev A."/>
            <person name="Grau M."/>
        </authorList>
    </citation>
    <scope>NUCLEOTIDE SEQUENCE</scope>
    <source>
        <tissue evidence="2">Venom_gland</tissue>
    </source>
</reference>
<evidence type="ECO:0000256" key="1">
    <source>
        <dbReference type="SAM" id="MobiDB-lite"/>
    </source>
</evidence>
<feature type="region of interest" description="Disordered" evidence="1">
    <location>
        <begin position="1"/>
        <end position="24"/>
    </location>
</feature>